<reference evidence="2 3" key="1">
    <citation type="submission" date="2016-03" db="EMBL/GenBank/DDBJ databases">
        <authorList>
            <person name="Ploux O."/>
        </authorList>
    </citation>
    <scope>NUCLEOTIDE SEQUENCE [LARGE SCALE GENOMIC DNA]</scope>
    <source>
        <strain evidence="2 3">URUG2</strain>
    </source>
</reference>
<keyword evidence="1" id="KW-1133">Transmembrane helix</keyword>
<gene>
    <name evidence="2" type="ORF">RCC_04340</name>
</gene>
<feature type="transmembrane region" description="Helical" evidence="1">
    <location>
        <begin position="266"/>
        <end position="284"/>
    </location>
</feature>
<feature type="transmembrane region" description="Helical" evidence="1">
    <location>
        <begin position="20"/>
        <end position="39"/>
    </location>
</feature>
<dbReference type="PANTHER" id="PTHR31410:SF1">
    <property type="entry name" value="POST-GPI ATTACHMENT TO PROTEINS FACTOR 4"/>
    <property type="match status" value="1"/>
</dbReference>
<keyword evidence="1" id="KW-0812">Transmembrane</keyword>
<protein>
    <recommendedName>
        <fullName evidence="4">Integral membrane protein</fullName>
    </recommendedName>
</protein>
<keyword evidence="1" id="KW-0472">Membrane</keyword>
<dbReference type="PANTHER" id="PTHR31410">
    <property type="entry name" value="TRANSMEMBRANE PROTEIN 246"/>
    <property type="match status" value="1"/>
</dbReference>
<evidence type="ECO:0000256" key="1">
    <source>
        <dbReference type="SAM" id="Phobius"/>
    </source>
</evidence>
<dbReference type="GO" id="GO:0006506">
    <property type="term" value="P:GPI anchor biosynthetic process"/>
    <property type="evidence" value="ECO:0007669"/>
    <property type="project" value="InterPro"/>
</dbReference>
<sequence>MHKPPRSASCQRLCTSLKHILFFCTFYSPLILWISRTSARDPTSYFFNPTSAYTPSYSLTRSKQANALIKSAWLHEKTSSRTKGVAPQTCIAIPSQTHERARSLKTTIGSLLQGLNKDERDGLELKVLIAQLEPELHPAVREPWLKHTVDSILFYNETLSEKELLKIVDLTKSAEIRGEEEGVQDEKQVLDFAVLLRECHESGAEYIAIVEDDVLAMDGWLHRSLSALESAEEKAALDDDQDFLSLTLFDTELSLLSNPTSTTHQAFSSLFLVTFLATTLYTLQKLSPKSRIGRNITLLSGIWLCCIVTPFLITLYLAAGQTTTHPLHPGLMQPPNMRFPEGRTTVYPRHQAGNLLQYFSEGKRIGSVRQLVGEYAEENGLVQWSIVPSVLQHLGREGPPETKEWERKAEMGWNIGFEEYSVEKLREEHEMMAGKDDKGRRRG</sequence>
<evidence type="ECO:0000313" key="2">
    <source>
        <dbReference type="EMBL" id="CZT18495.1"/>
    </source>
</evidence>
<accession>A0A2D3UW84</accession>
<dbReference type="EMBL" id="FJUY01000005">
    <property type="protein sequence ID" value="CZT18495.1"/>
    <property type="molecule type" value="Genomic_DNA"/>
</dbReference>
<evidence type="ECO:0008006" key="4">
    <source>
        <dbReference type="Google" id="ProtNLM"/>
    </source>
</evidence>
<dbReference type="Proteomes" id="UP000225277">
    <property type="component" value="Unassembled WGS sequence"/>
</dbReference>
<proteinExistence type="predicted"/>
<feature type="transmembrane region" description="Helical" evidence="1">
    <location>
        <begin position="296"/>
        <end position="319"/>
    </location>
</feature>
<dbReference type="OrthoDB" id="2016523at2759"/>
<dbReference type="RefSeq" id="XP_023625385.1">
    <property type="nucleotide sequence ID" value="XM_023769617.1"/>
</dbReference>
<dbReference type="GeneID" id="35599516"/>
<dbReference type="GO" id="GO:0000139">
    <property type="term" value="C:Golgi membrane"/>
    <property type="evidence" value="ECO:0007669"/>
    <property type="project" value="InterPro"/>
</dbReference>
<dbReference type="AlphaFoldDB" id="A0A2D3UW84"/>
<dbReference type="CDD" id="cd22189">
    <property type="entry name" value="PGAP4-like_fungal"/>
    <property type="match status" value="1"/>
</dbReference>
<keyword evidence="3" id="KW-1185">Reference proteome</keyword>
<name>A0A2D3UW84_9PEZI</name>
<dbReference type="InterPro" id="IPR029675">
    <property type="entry name" value="PGAP4"/>
</dbReference>
<dbReference type="GO" id="GO:0016757">
    <property type="term" value="F:glycosyltransferase activity"/>
    <property type="evidence" value="ECO:0007669"/>
    <property type="project" value="InterPro"/>
</dbReference>
<organism evidence="2 3">
    <name type="scientific">Ramularia collo-cygni</name>
    <dbReference type="NCBI Taxonomy" id="112498"/>
    <lineage>
        <taxon>Eukaryota</taxon>
        <taxon>Fungi</taxon>
        <taxon>Dikarya</taxon>
        <taxon>Ascomycota</taxon>
        <taxon>Pezizomycotina</taxon>
        <taxon>Dothideomycetes</taxon>
        <taxon>Dothideomycetidae</taxon>
        <taxon>Mycosphaerellales</taxon>
        <taxon>Mycosphaerellaceae</taxon>
        <taxon>Ramularia</taxon>
    </lineage>
</organism>
<evidence type="ECO:0000313" key="3">
    <source>
        <dbReference type="Proteomes" id="UP000225277"/>
    </source>
</evidence>